<dbReference type="AlphaFoldDB" id="A0AAW8PY46"/>
<dbReference type="Proteomes" id="UP001253193">
    <property type="component" value="Unassembled WGS sequence"/>
</dbReference>
<reference evidence="1" key="1">
    <citation type="submission" date="2023-06" db="EMBL/GenBank/DDBJ databases">
        <title>Genomic Diversity of Vibrio spp. and Metagenomic Analysis of Pathogens in Florida Gulf Coastal Waters Following Hurricane Ian.</title>
        <authorList>
            <person name="Brumfield K.D."/>
        </authorList>
    </citation>
    <scope>NUCLEOTIDE SEQUENCE</scope>
    <source>
        <strain evidence="1">WBS2B-138</strain>
    </source>
</reference>
<dbReference type="RefSeq" id="WP_311020029.1">
    <property type="nucleotide sequence ID" value="NZ_JAUHGG010000003.1"/>
</dbReference>
<evidence type="ECO:0000313" key="2">
    <source>
        <dbReference type="Proteomes" id="UP001253193"/>
    </source>
</evidence>
<comment type="caution">
    <text evidence="1">The sequence shown here is derived from an EMBL/GenBank/DDBJ whole genome shotgun (WGS) entry which is preliminary data.</text>
</comment>
<gene>
    <name evidence="1" type="ORF">QX249_10910</name>
</gene>
<evidence type="ECO:0008006" key="3">
    <source>
        <dbReference type="Google" id="ProtNLM"/>
    </source>
</evidence>
<organism evidence="1 2">
    <name type="scientific">Vibrio parahaemolyticus</name>
    <dbReference type="NCBI Taxonomy" id="670"/>
    <lineage>
        <taxon>Bacteria</taxon>
        <taxon>Pseudomonadati</taxon>
        <taxon>Pseudomonadota</taxon>
        <taxon>Gammaproteobacteria</taxon>
        <taxon>Vibrionales</taxon>
        <taxon>Vibrionaceae</taxon>
        <taxon>Vibrio</taxon>
    </lineage>
</organism>
<evidence type="ECO:0000313" key="1">
    <source>
        <dbReference type="EMBL" id="MDS1821172.1"/>
    </source>
</evidence>
<dbReference type="EMBL" id="JAUHGG010000003">
    <property type="protein sequence ID" value="MDS1821172.1"/>
    <property type="molecule type" value="Genomic_DNA"/>
</dbReference>
<name>A0AAW8PY46_VIBPH</name>
<protein>
    <recommendedName>
        <fullName evidence="3">BTB domain-containing protein</fullName>
    </recommendedName>
</protein>
<sequence length="176" mass="20161">MLALSIDDITDIPPRLHGSNVLFKSGTGVSYTVDTYLTKRSHVFAMALYQVFSEQASIEIVSKPSMTDDWVVKFFAYIRMGKNYLVDAGGMINENEIKSRCVQHDLRYSKKAVTYSALLSMYSYVFGSNTPEDSEIDTLVSFIRNNIDIYYDQTRSKLGIEMKFLGTYKQDLKFLY</sequence>
<proteinExistence type="predicted"/>
<accession>A0AAW8PY46</accession>